<reference evidence="10" key="1">
    <citation type="submission" date="2016-07" db="EMBL/GenBank/DDBJ databases">
        <authorList>
            <person name="Florea S."/>
            <person name="Webb J.S."/>
            <person name="Jaromczyk J."/>
            <person name="Schardl C.L."/>
        </authorList>
    </citation>
    <scope>NUCLEOTIDE SEQUENCE [LARGE SCALE GENOMIC DNA]</scope>
    <source>
        <strain evidence="10">MV-1</strain>
    </source>
</reference>
<dbReference type="PANTHER" id="PTHR22726">
    <property type="entry name" value="METALLOENDOPEPTIDASE OMA1"/>
    <property type="match status" value="1"/>
</dbReference>
<evidence type="ECO:0000256" key="5">
    <source>
        <dbReference type="ARBA" id="ARBA00022833"/>
    </source>
</evidence>
<evidence type="ECO:0000256" key="7">
    <source>
        <dbReference type="SAM" id="SignalP"/>
    </source>
</evidence>
<evidence type="ECO:0000259" key="8">
    <source>
        <dbReference type="Pfam" id="PF01435"/>
    </source>
</evidence>
<dbReference type="InterPro" id="IPR051156">
    <property type="entry name" value="Mito/Outer_Membr_Metalloprot"/>
</dbReference>
<dbReference type="AlphaFoldDB" id="A0A1E5QC87"/>
<dbReference type="PANTHER" id="PTHR22726:SF24">
    <property type="entry name" value="M48 FAMILY METALLOPEPTIDASE"/>
    <property type="match status" value="1"/>
</dbReference>
<dbReference type="GO" id="GO:0046872">
    <property type="term" value="F:metal ion binding"/>
    <property type="evidence" value="ECO:0007669"/>
    <property type="project" value="UniProtKB-KW"/>
</dbReference>
<organism evidence="9 10">
    <name type="scientific">Magnetovibrio blakemorei</name>
    <dbReference type="NCBI Taxonomy" id="28181"/>
    <lineage>
        <taxon>Bacteria</taxon>
        <taxon>Pseudomonadati</taxon>
        <taxon>Pseudomonadota</taxon>
        <taxon>Alphaproteobacteria</taxon>
        <taxon>Rhodospirillales</taxon>
        <taxon>Magnetovibrionaceae</taxon>
        <taxon>Magnetovibrio</taxon>
    </lineage>
</organism>
<dbReference type="Proteomes" id="UP000095347">
    <property type="component" value="Unassembled WGS sequence"/>
</dbReference>
<feature type="signal peptide" evidence="7">
    <location>
        <begin position="1"/>
        <end position="29"/>
    </location>
</feature>
<accession>A0A1E5QC87</accession>
<protein>
    <recommendedName>
        <fullName evidence="8">Peptidase M48 domain-containing protein</fullName>
    </recommendedName>
</protein>
<keyword evidence="2" id="KW-0645">Protease</keyword>
<dbReference type="Gene3D" id="3.30.2010.10">
    <property type="entry name" value="Metalloproteases ('zincins'), catalytic domain"/>
    <property type="match status" value="1"/>
</dbReference>
<dbReference type="CDD" id="cd07333">
    <property type="entry name" value="M48C_bepA_like"/>
    <property type="match status" value="1"/>
</dbReference>
<keyword evidence="6" id="KW-0482">Metalloprotease</keyword>
<feature type="domain" description="Peptidase M48" evidence="8">
    <location>
        <begin position="70"/>
        <end position="256"/>
    </location>
</feature>
<keyword evidence="4" id="KW-0378">Hydrolase</keyword>
<comment type="caution">
    <text evidence="9">The sequence shown here is derived from an EMBL/GenBank/DDBJ whole genome shotgun (WGS) entry which is preliminary data.</text>
</comment>
<feature type="chain" id="PRO_5009184226" description="Peptidase M48 domain-containing protein" evidence="7">
    <location>
        <begin position="30"/>
        <end position="500"/>
    </location>
</feature>
<name>A0A1E5QC87_9PROT</name>
<evidence type="ECO:0000256" key="6">
    <source>
        <dbReference type="ARBA" id="ARBA00023049"/>
    </source>
</evidence>
<evidence type="ECO:0000256" key="3">
    <source>
        <dbReference type="ARBA" id="ARBA00022723"/>
    </source>
</evidence>
<dbReference type="RefSeq" id="WP_069956414.1">
    <property type="nucleotide sequence ID" value="NZ_MCGG01000002.1"/>
</dbReference>
<dbReference type="GO" id="GO:0004222">
    <property type="term" value="F:metalloendopeptidase activity"/>
    <property type="evidence" value="ECO:0007669"/>
    <property type="project" value="InterPro"/>
</dbReference>
<evidence type="ECO:0000313" key="9">
    <source>
        <dbReference type="EMBL" id="OEJ69698.1"/>
    </source>
</evidence>
<dbReference type="InterPro" id="IPR001915">
    <property type="entry name" value="Peptidase_M48"/>
</dbReference>
<dbReference type="GO" id="GO:0016020">
    <property type="term" value="C:membrane"/>
    <property type="evidence" value="ECO:0007669"/>
    <property type="project" value="TreeGrafter"/>
</dbReference>
<dbReference type="EMBL" id="MCGG01000002">
    <property type="protein sequence ID" value="OEJ69698.1"/>
    <property type="molecule type" value="Genomic_DNA"/>
</dbReference>
<dbReference type="OrthoDB" id="9810445at2"/>
<dbReference type="PROSITE" id="PS51257">
    <property type="entry name" value="PROKAR_LIPOPROTEIN"/>
    <property type="match status" value="1"/>
</dbReference>
<evidence type="ECO:0000256" key="1">
    <source>
        <dbReference type="ARBA" id="ARBA00001947"/>
    </source>
</evidence>
<proteinExistence type="predicted"/>
<sequence>MKNKTLLSACKWLPLVPALLMLGACSVNPATGKQSFTGLMSPQKEAQVGADEHPKMLEQFGGAYTQDDWQAYVNEVGQKLAALSERPDLTWTFTVVNDTDVNAFALPGGYVYVTRGLLALASDEAELAGVLSHEIGHVTARHTAQRYSATAATNIGIQVLGVLSSVAGVGGIENIAAVGAELALKSYSRDQELESDMLGVRYLTRAGYDPQAMVSFFEKLRAQQRIEGLKAGDANAAEKNNLLATHPRTADRIEQAIKLADKNGIVKGAAAPARRDAARYLAQVDGLVFGQDVDEGVVQGNAFIHPKMRFRFDVPDGFTIKNTPDLVLATDKDGNSIKFAHASAKEVRDTGGMAGYLTKAWSTDVTMGDVHAITVNGMSAESGSARVSTNAGILDVQRILIEQDATRYWRFQFVSKSADTPRLNVPYRLTTYSFRPLSRAEANAVQPKYIRVVEVGKGQTFKDLSASMAVDAYKSEWFEALNGIGPNDPLVAGTRVKVVK</sequence>
<keyword evidence="3" id="KW-0479">Metal-binding</keyword>
<evidence type="ECO:0000256" key="2">
    <source>
        <dbReference type="ARBA" id="ARBA00022670"/>
    </source>
</evidence>
<keyword evidence="7" id="KW-0732">Signal</keyword>
<dbReference type="STRING" id="28181.BEN30_02370"/>
<evidence type="ECO:0000256" key="4">
    <source>
        <dbReference type="ARBA" id="ARBA00022801"/>
    </source>
</evidence>
<evidence type="ECO:0000313" key="10">
    <source>
        <dbReference type="Proteomes" id="UP000095347"/>
    </source>
</evidence>
<gene>
    <name evidence="9" type="ORF">BEN30_02370</name>
</gene>
<dbReference type="GO" id="GO:0051603">
    <property type="term" value="P:proteolysis involved in protein catabolic process"/>
    <property type="evidence" value="ECO:0007669"/>
    <property type="project" value="TreeGrafter"/>
</dbReference>
<dbReference type="Pfam" id="PF01435">
    <property type="entry name" value="Peptidase_M48"/>
    <property type="match status" value="1"/>
</dbReference>
<keyword evidence="10" id="KW-1185">Reference proteome</keyword>
<keyword evidence="5" id="KW-0862">Zinc</keyword>
<comment type="cofactor">
    <cofactor evidence="1">
        <name>Zn(2+)</name>
        <dbReference type="ChEBI" id="CHEBI:29105"/>
    </cofactor>
</comment>